<evidence type="ECO:0000313" key="2">
    <source>
        <dbReference type="EMBL" id="KAK6966949.1"/>
    </source>
</evidence>
<proteinExistence type="predicted"/>
<dbReference type="Proteomes" id="UP001362999">
    <property type="component" value="Unassembled WGS sequence"/>
</dbReference>
<comment type="caution">
    <text evidence="2">The sequence shown here is derived from an EMBL/GenBank/DDBJ whole genome shotgun (WGS) entry which is preliminary data.</text>
</comment>
<name>A0AAV9Z102_9AGAR</name>
<sequence>MLRPLTTPLVSPHRDLPPSRHRRAPPPPPFSPTHSAVTQTLTTTTPPSLRHRPSRLNRSQSTPSYRARSLCSAQDSQRSKGWRRMTREEVVGQAIIHFDDDRAFNDLSNWCVSEPRKLFQYG</sequence>
<gene>
    <name evidence="2" type="ORF">R3P38DRAFT_3299383</name>
</gene>
<dbReference type="EMBL" id="JAWWNJ010000250">
    <property type="protein sequence ID" value="KAK6966949.1"/>
    <property type="molecule type" value="Genomic_DNA"/>
</dbReference>
<evidence type="ECO:0000313" key="3">
    <source>
        <dbReference type="Proteomes" id="UP001362999"/>
    </source>
</evidence>
<accession>A0AAV9Z102</accession>
<keyword evidence="3" id="KW-1185">Reference proteome</keyword>
<feature type="non-terminal residue" evidence="2">
    <location>
        <position position="1"/>
    </location>
</feature>
<protein>
    <submittedName>
        <fullName evidence="2">Uncharacterized protein</fullName>
    </submittedName>
</protein>
<feature type="compositionally biased region" description="Low complexity" evidence="1">
    <location>
        <begin position="32"/>
        <end position="48"/>
    </location>
</feature>
<dbReference type="AlphaFoldDB" id="A0AAV9Z102"/>
<organism evidence="2 3">
    <name type="scientific">Favolaschia claudopus</name>
    <dbReference type="NCBI Taxonomy" id="2862362"/>
    <lineage>
        <taxon>Eukaryota</taxon>
        <taxon>Fungi</taxon>
        <taxon>Dikarya</taxon>
        <taxon>Basidiomycota</taxon>
        <taxon>Agaricomycotina</taxon>
        <taxon>Agaricomycetes</taxon>
        <taxon>Agaricomycetidae</taxon>
        <taxon>Agaricales</taxon>
        <taxon>Marasmiineae</taxon>
        <taxon>Mycenaceae</taxon>
        <taxon>Favolaschia</taxon>
    </lineage>
</organism>
<reference evidence="2 3" key="1">
    <citation type="journal article" date="2024" name="J Genomics">
        <title>Draft genome sequencing and assembly of Favolaschia claudopus CIRM-BRFM 2984 isolated from oak limbs.</title>
        <authorList>
            <person name="Navarro D."/>
            <person name="Drula E."/>
            <person name="Chaduli D."/>
            <person name="Cazenave R."/>
            <person name="Ahrendt S."/>
            <person name="Wang J."/>
            <person name="Lipzen A."/>
            <person name="Daum C."/>
            <person name="Barry K."/>
            <person name="Grigoriev I.V."/>
            <person name="Favel A."/>
            <person name="Rosso M.N."/>
            <person name="Martin F."/>
        </authorList>
    </citation>
    <scope>NUCLEOTIDE SEQUENCE [LARGE SCALE GENOMIC DNA]</scope>
    <source>
        <strain evidence="2 3">CIRM-BRFM 2984</strain>
    </source>
</reference>
<feature type="region of interest" description="Disordered" evidence="1">
    <location>
        <begin position="1"/>
        <end position="84"/>
    </location>
</feature>
<evidence type="ECO:0000256" key="1">
    <source>
        <dbReference type="SAM" id="MobiDB-lite"/>
    </source>
</evidence>